<accession>A0ACC0BSU0</accession>
<evidence type="ECO:0000313" key="2">
    <source>
        <dbReference type="Proteomes" id="UP001060085"/>
    </source>
</evidence>
<proteinExistence type="predicted"/>
<keyword evidence="2" id="KW-1185">Reference proteome</keyword>
<sequence>MRDETASVLRLEDAFAHDELYRKLHTNRDDYERAGQFDNHCSDEFWTEEQCQNRAPMPTDMEFMYEIGSRPSSQTRGPMTYCLCQLYRTEAVVVRFNTVGISISELGSLDPPLDWQMHSYPSGEGMTTARPSDEDDDPRGEDDDHLPPSQFSFSGGYYF</sequence>
<dbReference type="EMBL" id="CM044702">
    <property type="protein sequence ID" value="KAI5675755.1"/>
    <property type="molecule type" value="Genomic_DNA"/>
</dbReference>
<name>A0ACC0BSU0_CATRO</name>
<protein>
    <submittedName>
        <fullName evidence="1">Uncharacterized protein</fullName>
    </submittedName>
</protein>
<gene>
    <name evidence="1" type="ORF">M9H77_06705</name>
</gene>
<comment type="caution">
    <text evidence="1">The sequence shown here is derived from an EMBL/GenBank/DDBJ whole genome shotgun (WGS) entry which is preliminary data.</text>
</comment>
<reference evidence="2" key="1">
    <citation type="journal article" date="2023" name="Nat. Plants">
        <title>Single-cell RNA sequencing provides a high-resolution roadmap for understanding the multicellular compartmentation of specialized metabolism.</title>
        <authorList>
            <person name="Sun S."/>
            <person name="Shen X."/>
            <person name="Li Y."/>
            <person name="Li Y."/>
            <person name="Wang S."/>
            <person name="Li R."/>
            <person name="Zhang H."/>
            <person name="Shen G."/>
            <person name="Guo B."/>
            <person name="Wei J."/>
            <person name="Xu J."/>
            <person name="St-Pierre B."/>
            <person name="Chen S."/>
            <person name="Sun C."/>
        </authorList>
    </citation>
    <scope>NUCLEOTIDE SEQUENCE [LARGE SCALE GENOMIC DNA]</scope>
</reference>
<dbReference type="Proteomes" id="UP001060085">
    <property type="component" value="Linkage Group LG02"/>
</dbReference>
<evidence type="ECO:0000313" key="1">
    <source>
        <dbReference type="EMBL" id="KAI5675755.1"/>
    </source>
</evidence>
<organism evidence="1 2">
    <name type="scientific">Catharanthus roseus</name>
    <name type="common">Madagascar periwinkle</name>
    <name type="synonym">Vinca rosea</name>
    <dbReference type="NCBI Taxonomy" id="4058"/>
    <lineage>
        <taxon>Eukaryota</taxon>
        <taxon>Viridiplantae</taxon>
        <taxon>Streptophyta</taxon>
        <taxon>Embryophyta</taxon>
        <taxon>Tracheophyta</taxon>
        <taxon>Spermatophyta</taxon>
        <taxon>Magnoliopsida</taxon>
        <taxon>eudicotyledons</taxon>
        <taxon>Gunneridae</taxon>
        <taxon>Pentapetalae</taxon>
        <taxon>asterids</taxon>
        <taxon>lamiids</taxon>
        <taxon>Gentianales</taxon>
        <taxon>Apocynaceae</taxon>
        <taxon>Rauvolfioideae</taxon>
        <taxon>Vinceae</taxon>
        <taxon>Catharanthinae</taxon>
        <taxon>Catharanthus</taxon>
    </lineage>
</organism>